<comment type="subcellular location">
    <subcellularLocation>
        <location evidence="7">Cell membrane</location>
        <topology evidence="7">Multi-pass membrane protein</topology>
    </subcellularLocation>
</comment>
<keyword evidence="2 7" id="KW-1003">Cell membrane</keyword>
<dbReference type="InterPro" id="IPR001640">
    <property type="entry name" value="Lgt"/>
</dbReference>
<dbReference type="RefSeq" id="WP_270079324.1">
    <property type="nucleotide sequence ID" value="NZ_CP115174.1"/>
</dbReference>
<feature type="transmembrane region" description="Helical" evidence="7">
    <location>
        <begin position="254"/>
        <end position="272"/>
    </location>
</feature>
<evidence type="ECO:0000256" key="3">
    <source>
        <dbReference type="ARBA" id="ARBA00022679"/>
    </source>
</evidence>
<feature type="transmembrane region" description="Helical" evidence="7">
    <location>
        <begin position="23"/>
        <end position="48"/>
    </location>
</feature>
<dbReference type="GO" id="GO:0008961">
    <property type="term" value="F:phosphatidylglycerol-prolipoprotein diacylglyceryl transferase activity"/>
    <property type="evidence" value="ECO:0007669"/>
    <property type="project" value="UniProtKB-EC"/>
</dbReference>
<comment type="function">
    <text evidence="7">Catalyzes the transfer of the diacylglyceryl group from phosphatidylglycerol to the sulfhydryl group of the N-terminal cysteine of a prolipoprotein, the first step in the formation of mature lipoproteins.</text>
</comment>
<dbReference type="EC" id="2.5.1.145" evidence="7"/>
<keyword evidence="5 7" id="KW-1133">Transmembrane helix</keyword>
<gene>
    <name evidence="7 8" type="primary">lgt</name>
    <name evidence="8" type="ORF">PBT88_19240</name>
</gene>
<keyword evidence="6 7" id="KW-0472">Membrane</keyword>
<dbReference type="Proteomes" id="UP001210865">
    <property type="component" value="Chromosome"/>
</dbReference>
<evidence type="ECO:0000256" key="7">
    <source>
        <dbReference type="HAMAP-Rule" id="MF_01147"/>
    </source>
</evidence>
<evidence type="ECO:0000256" key="5">
    <source>
        <dbReference type="ARBA" id="ARBA00022989"/>
    </source>
</evidence>
<reference evidence="8 9" key="1">
    <citation type="submission" date="2022-12" db="EMBL/GenBank/DDBJ databases">
        <title>Sphingomonas abieness sp. nov., an endophytic bacterium isolated from Abies koreana.</title>
        <authorList>
            <person name="Jiang L."/>
            <person name="Lee J."/>
        </authorList>
    </citation>
    <scope>NUCLEOTIDE SEQUENCE [LARGE SCALE GENOMIC DNA]</scope>
    <source>
        <strain evidence="9">PAMB 00755</strain>
    </source>
</reference>
<keyword evidence="3 7" id="KW-0808">Transferase</keyword>
<evidence type="ECO:0000256" key="1">
    <source>
        <dbReference type="ARBA" id="ARBA00007150"/>
    </source>
</evidence>
<feature type="transmembrane region" description="Helical" evidence="7">
    <location>
        <begin position="218"/>
        <end position="234"/>
    </location>
</feature>
<feature type="transmembrane region" description="Helical" evidence="7">
    <location>
        <begin position="68"/>
        <end position="88"/>
    </location>
</feature>
<organism evidence="8 9">
    <name type="scientific">Sphingomonas abietis</name>
    <dbReference type="NCBI Taxonomy" id="3012344"/>
    <lineage>
        <taxon>Bacteria</taxon>
        <taxon>Pseudomonadati</taxon>
        <taxon>Pseudomonadota</taxon>
        <taxon>Alphaproteobacteria</taxon>
        <taxon>Sphingomonadales</taxon>
        <taxon>Sphingomonadaceae</taxon>
        <taxon>Sphingomonas</taxon>
    </lineage>
</organism>
<dbReference type="Pfam" id="PF01790">
    <property type="entry name" value="LGT"/>
    <property type="match status" value="1"/>
</dbReference>
<keyword evidence="9" id="KW-1185">Reference proteome</keyword>
<dbReference type="HAMAP" id="MF_01147">
    <property type="entry name" value="Lgt"/>
    <property type="match status" value="1"/>
</dbReference>
<comment type="similarity">
    <text evidence="1 7">Belongs to the Lgt family.</text>
</comment>
<keyword evidence="4 7" id="KW-0812">Transmembrane</keyword>
<feature type="transmembrane region" description="Helical" evidence="7">
    <location>
        <begin position="188"/>
        <end position="206"/>
    </location>
</feature>
<name>A0ABY7NXR1_9SPHN</name>
<evidence type="ECO:0000313" key="9">
    <source>
        <dbReference type="Proteomes" id="UP001210865"/>
    </source>
</evidence>
<evidence type="ECO:0000256" key="2">
    <source>
        <dbReference type="ARBA" id="ARBA00022475"/>
    </source>
</evidence>
<dbReference type="EMBL" id="CP115174">
    <property type="protein sequence ID" value="WBO24704.1"/>
    <property type="molecule type" value="Genomic_DNA"/>
</dbReference>
<comment type="pathway">
    <text evidence="7">Protein modification; lipoprotein biosynthesis (diacylglyceryl transfer).</text>
</comment>
<dbReference type="PANTHER" id="PTHR30589:SF0">
    <property type="entry name" value="PHOSPHATIDYLGLYCEROL--PROLIPOPROTEIN DIACYLGLYCERYL TRANSFERASE"/>
    <property type="match status" value="1"/>
</dbReference>
<feature type="binding site" evidence="7">
    <location>
        <position position="151"/>
    </location>
    <ligand>
        <name>a 1,2-diacyl-sn-glycero-3-phospho-(1'-sn-glycerol)</name>
        <dbReference type="ChEBI" id="CHEBI:64716"/>
    </ligand>
</feature>
<proteinExistence type="inferred from homology"/>
<feature type="transmembrane region" description="Helical" evidence="7">
    <location>
        <begin position="108"/>
        <end position="126"/>
    </location>
</feature>
<feature type="transmembrane region" description="Helical" evidence="7">
    <location>
        <begin position="138"/>
        <end position="156"/>
    </location>
</feature>
<evidence type="ECO:0000256" key="4">
    <source>
        <dbReference type="ARBA" id="ARBA00022692"/>
    </source>
</evidence>
<sequence length="291" mass="32617">MPLPQIDPSHYIHFTDLHLHPEIFSIGFFALRWYSLAYITGIIAGWWYVLKLIDRPGAPMARRHVDDFVFWATLAVILGGRVGYILFYNFAEYAAHPADIFKLWEGGMSFHGAMLAVALAITAFCRKNGLSILRFGDYIAVVAPIGLFFGRLANFVNGELWGKVTTVPWAIVFPGPEAGPLPRHPSQLYEAGLEGIVLFAILNLMFWRSKTARYRPGLLAGTFLTGYGAFRFFVEFFREPDQQFAGTFFATTLHMGQLLDLPMLIFGLYLIATAKGRRVRVEPVAGNDSVA</sequence>
<evidence type="ECO:0000256" key="6">
    <source>
        <dbReference type="ARBA" id="ARBA00023136"/>
    </source>
</evidence>
<dbReference type="PANTHER" id="PTHR30589">
    <property type="entry name" value="PROLIPOPROTEIN DIACYLGLYCERYL TRANSFERASE"/>
    <property type="match status" value="1"/>
</dbReference>
<dbReference type="PROSITE" id="PS01311">
    <property type="entry name" value="LGT"/>
    <property type="match status" value="1"/>
</dbReference>
<accession>A0ABY7NXR1</accession>
<comment type="catalytic activity">
    <reaction evidence="7">
        <text>L-cysteinyl-[prolipoprotein] + a 1,2-diacyl-sn-glycero-3-phospho-(1'-sn-glycerol) = an S-1,2-diacyl-sn-glyceryl-L-cysteinyl-[prolipoprotein] + sn-glycerol 1-phosphate + H(+)</text>
        <dbReference type="Rhea" id="RHEA:56712"/>
        <dbReference type="Rhea" id="RHEA-COMP:14679"/>
        <dbReference type="Rhea" id="RHEA-COMP:14680"/>
        <dbReference type="ChEBI" id="CHEBI:15378"/>
        <dbReference type="ChEBI" id="CHEBI:29950"/>
        <dbReference type="ChEBI" id="CHEBI:57685"/>
        <dbReference type="ChEBI" id="CHEBI:64716"/>
        <dbReference type="ChEBI" id="CHEBI:140658"/>
        <dbReference type="EC" id="2.5.1.145"/>
    </reaction>
</comment>
<dbReference type="NCBIfam" id="TIGR00544">
    <property type="entry name" value="lgt"/>
    <property type="match status" value="1"/>
</dbReference>
<protein>
    <recommendedName>
        <fullName evidence="7">Phosphatidylglycerol--prolipoprotein diacylglyceryl transferase</fullName>
        <ecNumber evidence="7">2.5.1.145</ecNumber>
    </recommendedName>
</protein>
<evidence type="ECO:0000313" key="8">
    <source>
        <dbReference type="EMBL" id="WBO24704.1"/>
    </source>
</evidence>